<dbReference type="Proteomes" id="UP000077755">
    <property type="component" value="Chromosome 1"/>
</dbReference>
<evidence type="ECO:0000313" key="16">
    <source>
        <dbReference type="Proteomes" id="UP000077755"/>
    </source>
</evidence>
<evidence type="ECO:0000256" key="10">
    <source>
        <dbReference type="ARBA" id="ARBA00023033"/>
    </source>
</evidence>
<comment type="subcellular location">
    <subcellularLocation>
        <location evidence="2">Microsome membrane</location>
        <topology evidence="2">Single-pass membrane protein</topology>
    </subcellularLocation>
</comment>
<gene>
    <name evidence="15" type="ORF">DCAR_0100955</name>
</gene>
<dbReference type="InterPro" id="IPR002401">
    <property type="entry name" value="Cyt_P450_E_grp-I"/>
</dbReference>
<evidence type="ECO:0000256" key="4">
    <source>
        <dbReference type="ARBA" id="ARBA00022617"/>
    </source>
</evidence>
<keyword evidence="6" id="KW-0256">Endoplasmic reticulum</keyword>
<feature type="transmembrane region" description="Helical" evidence="14">
    <location>
        <begin position="6"/>
        <end position="23"/>
    </location>
</feature>
<keyword evidence="14" id="KW-1133">Transmembrane helix</keyword>
<keyword evidence="11 14" id="KW-0472">Membrane</keyword>
<dbReference type="InterPro" id="IPR017972">
    <property type="entry name" value="Cyt_P450_CS"/>
</dbReference>
<evidence type="ECO:0000313" key="15">
    <source>
        <dbReference type="EMBL" id="WOG81804.1"/>
    </source>
</evidence>
<comment type="similarity">
    <text evidence="3 13">Belongs to the cytochrome P450 family.</text>
</comment>
<dbReference type="FunFam" id="1.10.630.10:FF:000011">
    <property type="entry name" value="Cytochrome P450 83B1"/>
    <property type="match status" value="1"/>
</dbReference>
<reference evidence="15" key="1">
    <citation type="journal article" date="2016" name="Nat. Genet.">
        <title>A high-quality carrot genome assembly provides new insights into carotenoid accumulation and asterid genome evolution.</title>
        <authorList>
            <person name="Iorizzo M."/>
            <person name="Ellison S."/>
            <person name="Senalik D."/>
            <person name="Zeng P."/>
            <person name="Satapoomin P."/>
            <person name="Huang J."/>
            <person name="Bowman M."/>
            <person name="Iovene M."/>
            <person name="Sanseverino W."/>
            <person name="Cavagnaro P."/>
            <person name="Yildiz M."/>
            <person name="Macko-Podgorni A."/>
            <person name="Moranska E."/>
            <person name="Grzebelus E."/>
            <person name="Grzebelus D."/>
            <person name="Ashrafi H."/>
            <person name="Zheng Z."/>
            <person name="Cheng S."/>
            <person name="Spooner D."/>
            <person name="Van Deynze A."/>
            <person name="Simon P."/>
        </authorList>
    </citation>
    <scope>NUCLEOTIDE SEQUENCE</scope>
    <source>
        <tissue evidence="15">Leaf</tissue>
    </source>
</reference>
<sequence>MAWTWITLVVVVVVFTCLQWLWLKKRTQRNLPPGPKGLPIIGHLHLLGKNPHQDLQKLSEKHGPIMSMRLGFVPNIIVSSPDAAKLFLKTHDLNFASRPPLEAAKHISYENRNLSFSTYGPYWRNMRKLCTLELLSNLKINSFRALREKELKELVHILEHAAEEHIAVDISTRITSMNKDISCQMVFGKKFEDKELDERGFKEVLHEGMQMAVAFNLGDYYPYIGALDLQGLTRKMKAIAKVWDQFLEKIVDEHDQPKEYSQTKDFVDTMLGIMASGDSDFEFDRGHVKAILMDMFAASADTPSTTIEWTLSEILRHPRVMNKVQKELEKVVGLDKMVEESDLESLEYLNMVVKEAMRLHPVAPLLLPHMCVEDCTVDGFFIPKNSRVLINVWAIGRDPKAWIDAENFLPERFISSNIDLRGRDFELLPFGSGRRGCPGMQLGLTMVRLVVAQLLHCFNWDLPNGIQLSELDMTEEFGILVGRAKPLIAIPTCRLKK</sequence>
<dbReference type="AlphaFoldDB" id="A0AAF0W3S8"/>
<evidence type="ECO:0000256" key="13">
    <source>
        <dbReference type="RuleBase" id="RU000461"/>
    </source>
</evidence>
<evidence type="ECO:0000256" key="14">
    <source>
        <dbReference type="SAM" id="Phobius"/>
    </source>
</evidence>
<keyword evidence="4 12" id="KW-0349">Heme</keyword>
<evidence type="ECO:0000256" key="7">
    <source>
        <dbReference type="ARBA" id="ARBA00022848"/>
    </source>
</evidence>
<dbReference type="InterPro" id="IPR036396">
    <property type="entry name" value="Cyt_P450_sf"/>
</dbReference>
<evidence type="ECO:0000256" key="5">
    <source>
        <dbReference type="ARBA" id="ARBA00022723"/>
    </source>
</evidence>
<dbReference type="Gene3D" id="1.10.630.10">
    <property type="entry name" value="Cytochrome P450"/>
    <property type="match status" value="1"/>
</dbReference>
<evidence type="ECO:0000256" key="2">
    <source>
        <dbReference type="ARBA" id="ARBA00004111"/>
    </source>
</evidence>
<dbReference type="GO" id="GO:0020037">
    <property type="term" value="F:heme binding"/>
    <property type="evidence" value="ECO:0007669"/>
    <property type="project" value="InterPro"/>
</dbReference>
<organism evidence="15 16">
    <name type="scientific">Daucus carota subsp. sativus</name>
    <name type="common">Carrot</name>
    <dbReference type="NCBI Taxonomy" id="79200"/>
    <lineage>
        <taxon>Eukaryota</taxon>
        <taxon>Viridiplantae</taxon>
        <taxon>Streptophyta</taxon>
        <taxon>Embryophyta</taxon>
        <taxon>Tracheophyta</taxon>
        <taxon>Spermatophyta</taxon>
        <taxon>Magnoliopsida</taxon>
        <taxon>eudicotyledons</taxon>
        <taxon>Gunneridae</taxon>
        <taxon>Pentapetalae</taxon>
        <taxon>asterids</taxon>
        <taxon>campanulids</taxon>
        <taxon>Apiales</taxon>
        <taxon>Apiaceae</taxon>
        <taxon>Apioideae</taxon>
        <taxon>Scandiceae</taxon>
        <taxon>Daucinae</taxon>
        <taxon>Daucus</taxon>
        <taxon>Daucus sect. Daucus</taxon>
    </lineage>
</organism>
<dbReference type="PANTHER" id="PTHR47943:SF2">
    <property type="entry name" value="CYTOCHROME P450"/>
    <property type="match status" value="1"/>
</dbReference>
<dbReference type="GO" id="GO:0004497">
    <property type="term" value="F:monooxygenase activity"/>
    <property type="evidence" value="ECO:0007669"/>
    <property type="project" value="UniProtKB-KW"/>
</dbReference>
<dbReference type="GO" id="GO:0016705">
    <property type="term" value="F:oxidoreductase activity, acting on paired donors, with incorporation or reduction of molecular oxygen"/>
    <property type="evidence" value="ECO:0007669"/>
    <property type="project" value="InterPro"/>
</dbReference>
<keyword evidence="7" id="KW-0492">Microsome</keyword>
<keyword evidence="5 12" id="KW-0479">Metal-binding</keyword>
<keyword evidence="9 12" id="KW-0408">Iron</keyword>
<dbReference type="PROSITE" id="PS00086">
    <property type="entry name" value="CYTOCHROME_P450"/>
    <property type="match status" value="1"/>
</dbReference>
<evidence type="ECO:0008006" key="17">
    <source>
        <dbReference type="Google" id="ProtNLM"/>
    </source>
</evidence>
<feature type="binding site" description="axial binding residue" evidence="12">
    <location>
        <position position="437"/>
    </location>
    <ligand>
        <name>heme</name>
        <dbReference type="ChEBI" id="CHEBI:30413"/>
    </ligand>
    <ligandPart>
        <name>Fe</name>
        <dbReference type="ChEBI" id="CHEBI:18248"/>
    </ligandPart>
</feature>
<dbReference type="PRINTS" id="PR00385">
    <property type="entry name" value="P450"/>
</dbReference>
<evidence type="ECO:0000256" key="9">
    <source>
        <dbReference type="ARBA" id="ARBA00023004"/>
    </source>
</evidence>
<evidence type="ECO:0000256" key="8">
    <source>
        <dbReference type="ARBA" id="ARBA00023002"/>
    </source>
</evidence>
<dbReference type="EMBL" id="CP093343">
    <property type="protein sequence ID" value="WOG81804.1"/>
    <property type="molecule type" value="Genomic_DNA"/>
</dbReference>
<keyword evidence="14" id="KW-0812">Transmembrane</keyword>
<protein>
    <recommendedName>
        <fullName evidence="17">Cytochrome P450</fullName>
    </recommendedName>
</protein>
<proteinExistence type="inferred from homology"/>
<evidence type="ECO:0000256" key="6">
    <source>
        <dbReference type="ARBA" id="ARBA00022824"/>
    </source>
</evidence>
<dbReference type="CDD" id="cd11072">
    <property type="entry name" value="CYP71-like"/>
    <property type="match status" value="1"/>
</dbReference>
<name>A0AAF0W3S8_DAUCS</name>
<evidence type="ECO:0000256" key="12">
    <source>
        <dbReference type="PIRSR" id="PIRSR602401-1"/>
    </source>
</evidence>
<keyword evidence="8 13" id="KW-0560">Oxidoreductase</keyword>
<dbReference type="GO" id="GO:0005506">
    <property type="term" value="F:iron ion binding"/>
    <property type="evidence" value="ECO:0007669"/>
    <property type="project" value="InterPro"/>
</dbReference>
<dbReference type="Pfam" id="PF00067">
    <property type="entry name" value="p450"/>
    <property type="match status" value="1"/>
</dbReference>
<keyword evidence="16" id="KW-1185">Reference proteome</keyword>
<dbReference type="InterPro" id="IPR001128">
    <property type="entry name" value="Cyt_P450"/>
</dbReference>
<evidence type="ECO:0000256" key="1">
    <source>
        <dbReference type="ARBA" id="ARBA00001971"/>
    </source>
</evidence>
<accession>A0AAF0W3S8</accession>
<dbReference type="SUPFAM" id="SSF48264">
    <property type="entry name" value="Cytochrome P450"/>
    <property type="match status" value="1"/>
</dbReference>
<reference evidence="15" key="2">
    <citation type="submission" date="2022-03" db="EMBL/GenBank/DDBJ databases">
        <title>Draft title - Genomic analysis of global carrot germplasm unveils the trajectory of domestication and the origin of high carotenoid orange carrot.</title>
        <authorList>
            <person name="Iorizzo M."/>
            <person name="Ellison S."/>
            <person name="Senalik D."/>
            <person name="Macko-Podgorni A."/>
            <person name="Grzebelus D."/>
            <person name="Bostan H."/>
            <person name="Rolling W."/>
            <person name="Curaba J."/>
            <person name="Simon P."/>
        </authorList>
    </citation>
    <scope>NUCLEOTIDE SEQUENCE</scope>
    <source>
        <tissue evidence="15">Leaf</tissue>
    </source>
</reference>
<dbReference type="PANTHER" id="PTHR47943">
    <property type="entry name" value="CYTOCHROME P450 93A3-LIKE"/>
    <property type="match status" value="1"/>
</dbReference>
<comment type="cofactor">
    <cofactor evidence="1 12">
        <name>heme</name>
        <dbReference type="ChEBI" id="CHEBI:30413"/>
    </cofactor>
</comment>
<evidence type="ECO:0000256" key="11">
    <source>
        <dbReference type="ARBA" id="ARBA00023136"/>
    </source>
</evidence>
<keyword evidence="10 13" id="KW-0503">Monooxygenase</keyword>
<evidence type="ECO:0000256" key="3">
    <source>
        <dbReference type="ARBA" id="ARBA00010617"/>
    </source>
</evidence>
<dbReference type="PRINTS" id="PR00463">
    <property type="entry name" value="EP450I"/>
</dbReference>